<feature type="non-terminal residue" evidence="9">
    <location>
        <position position="1"/>
    </location>
</feature>
<dbReference type="Pfam" id="PF01783">
    <property type="entry name" value="Ribosomal_L32p"/>
    <property type="match status" value="1"/>
</dbReference>
<protein>
    <recommendedName>
        <fullName evidence="7">Large ribosomal subunit protein bL32m</fullName>
    </recommendedName>
</protein>
<dbReference type="NCBIfam" id="TIGR01031">
    <property type="entry name" value="rpmF_bact"/>
    <property type="match status" value="1"/>
</dbReference>
<dbReference type="SUPFAM" id="SSF57829">
    <property type="entry name" value="Zn-binding ribosomal proteins"/>
    <property type="match status" value="1"/>
</dbReference>
<evidence type="ECO:0000256" key="6">
    <source>
        <dbReference type="ARBA" id="ARBA00023274"/>
    </source>
</evidence>
<name>A0A316UYV6_9BASI</name>
<keyword evidence="5" id="KW-0496">Mitochondrion</keyword>
<dbReference type="STRING" id="1569628.A0A316UYV6"/>
<dbReference type="GO" id="GO:0003735">
    <property type="term" value="F:structural constituent of ribosome"/>
    <property type="evidence" value="ECO:0007669"/>
    <property type="project" value="InterPro"/>
</dbReference>
<dbReference type="GO" id="GO:0005762">
    <property type="term" value="C:mitochondrial large ribosomal subunit"/>
    <property type="evidence" value="ECO:0007669"/>
    <property type="project" value="TreeGrafter"/>
</dbReference>
<dbReference type="PANTHER" id="PTHR21026">
    <property type="entry name" value="39S RIBOSOMAL PROTEIN L32, MITOCHONDRIAL"/>
    <property type="match status" value="1"/>
</dbReference>
<dbReference type="GeneID" id="37025939"/>
<dbReference type="InterPro" id="IPR051991">
    <property type="entry name" value="Mitoribosomal_protein_bL32"/>
</dbReference>
<reference evidence="9 10" key="1">
    <citation type="journal article" date="2018" name="Mol. Biol. Evol.">
        <title>Broad Genomic Sampling Reveals a Smut Pathogenic Ancestry of the Fungal Clade Ustilaginomycotina.</title>
        <authorList>
            <person name="Kijpornyongpan T."/>
            <person name="Mondo S.J."/>
            <person name="Barry K."/>
            <person name="Sandor L."/>
            <person name="Lee J."/>
            <person name="Lipzen A."/>
            <person name="Pangilinan J."/>
            <person name="LaButti K."/>
            <person name="Hainaut M."/>
            <person name="Henrissat B."/>
            <person name="Grigoriev I.V."/>
            <person name="Spatafora J.W."/>
            <person name="Aime M.C."/>
        </authorList>
    </citation>
    <scope>NUCLEOTIDE SEQUENCE [LARGE SCALE GENOMIC DNA]</scope>
    <source>
        <strain evidence="9 10">MCA 5214</strain>
    </source>
</reference>
<evidence type="ECO:0000313" key="9">
    <source>
        <dbReference type="EMBL" id="PWN30497.1"/>
    </source>
</evidence>
<gene>
    <name evidence="9" type="ORF">BDZ90DRAFT_211569</name>
</gene>
<evidence type="ECO:0000256" key="3">
    <source>
        <dbReference type="ARBA" id="ARBA00022946"/>
    </source>
</evidence>
<sequence>ILNAVPKKKVSHSRKRMRAANKGLKDRMDLVHCGGCGRPKAIHHICPHCFGDIARRQKT</sequence>
<evidence type="ECO:0000256" key="5">
    <source>
        <dbReference type="ARBA" id="ARBA00023128"/>
    </source>
</evidence>
<keyword evidence="4" id="KW-0689">Ribosomal protein</keyword>
<dbReference type="GO" id="GO:0006412">
    <property type="term" value="P:translation"/>
    <property type="evidence" value="ECO:0007669"/>
    <property type="project" value="InterPro"/>
</dbReference>
<comment type="similarity">
    <text evidence="2">Belongs to the bacterial ribosomal protein bL32 family.</text>
</comment>
<comment type="subcellular location">
    <subcellularLocation>
        <location evidence="1">Mitochondrion</location>
    </subcellularLocation>
</comment>
<dbReference type="OrthoDB" id="2014905at2759"/>
<feature type="compositionally biased region" description="Basic residues" evidence="8">
    <location>
        <begin position="1"/>
        <end position="19"/>
    </location>
</feature>
<keyword evidence="6" id="KW-0687">Ribonucleoprotein</keyword>
<feature type="non-terminal residue" evidence="9">
    <location>
        <position position="59"/>
    </location>
</feature>
<dbReference type="Proteomes" id="UP000245884">
    <property type="component" value="Unassembled WGS sequence"/>
</dbReference>
<proteinExistence type="inferred from homology"/>
<keyword evidence="10" id="KW-1185">Reference proteome</keyword>
<accession>A0A316UYV6</accession>
<dbReference type="InterPro" id="IPR011332">
    <property type="entry name" value="Ribosomal_zn-bd"/>
</dbReference>
<organism evidence="9 10">
    <name type="scientific">Jaminaea rosea</name>
    <dbReference type="NCBI Taxonomy" id="1569628"/>
    <lineage>
        <taxon>Eukaryota</taxon>
        <taxon>Fungi</taxon>
        <taxon>Dikarya</taxon>
        <taxon>Basidiomycota</taxon>
        <taxon>Ustilaginomycotina</taxon>
        <taxon>Exobasidiomycetes</taxon>
        <taxon>Microstromatales</taxon>
        <taxon>Microstromatales incertae sedis</taxon>
        <taxon>Jaminaea</taxon>
    </lineage>
</organism>
<evidence type="ECO:0000256" key="8">
    <source>
        <dbReference type="SAM" id="MobiDB-lite"/>
    </source>
</evidence>
<dbReference type="EMBL" id="KZ819662">
    <property type="protein sequence ID" value="PWN30497.1"/>
    <property type="molecule type" value="Genomic_DNA"/>
</dbReference>
<evidence type="ECO:0000256" key="7">
    <source>
        <dbReference type="ARBA" id="ARBA00039935"/>
    </source>
</evidence>
<dbReference type="AlphaFoldDB" id="A0A316UYV6"/>
<dbReference type="InterPro" id="IPR002677">
    <property type="entry name" value="Ribosomal_bL32"/>
</dbReference>
<dbReference type="PANTHER" id="PTHR21026:SF2">
    <property type="entry name" value="LARGE RIBOSOMAL SUBUNIT PROTEIN BL32M"/>
    <property type="match status" value="1"/>
</dbReference>
<feature type="region of interest" description="Disordered" evidence="8">
    <location>
        <begin position="1"/>
        <end position="23"/>
    </location>
</feature>
<evidence type="ECO:0000256" key="2">
    <source>
        <dbReference type="ARBA" id="ARBA00008560"/>
    </source>
</evidence>
<evidence type="ECO:0000313" key="10">
    <source>
        <dbReference type="Proteomes" id="UP000245884"/>
    </source>
</evidence>
<keyword evidence="3" id="KW-0809">Transit peptide</keyword>
<dbReference type="RefSeq" id="XP_025365109.1">
    <property type="nucleotide sequence ID" value="XM_025504116.1"/>
</dbReference>
<evidence type="ECO:0000256" key="1">
    <source>
        <dbReference type="ARBA" id="ARBA00004173"/>
    </source>
</evidence>
<evidence type="ECO:0000256" key="4">
    <source>
        <dbReference type="ARBA" id="ARBA00022980"/>
    </source>
</evidence>